<keyword evidence="1" id="KW-0677">Repeat</keyword>
<feature type="domain" description="DUF7791" evidence="3">
    <location>
        <begin position="524"/>
        <end position="646"/>
    </location>
</feature>
<organism evidence="4 5">
    <name type="scientific">Podospora aff. communis PSN243</name>
    <dbReference type="NCBI Taxonomy" id="3040156"/>
    <lineage>
        <taxon>Eukaryota</taxon>
        <taxon>Fungi</taxon>
        <taxon>Dikarya</taxon>
        <taxon>Ascomycota</taxon>
        <taxon>Pezizomycotina</taxon>
        <taxon>Sordariomycetes</taxon>
        <taxon>Sordariomycetidae</taxon>
        <taxon>Sordariales</taxon>
        <taxon>Podosporaceae</taxon>
        <taxon>Podospora</taxon>
    </lineage>
</organism>
<dbReference type="Gene3D" id="3.40.50.300">
    <property type="entry name" value="P-loop containing nucleotide triphosphate hydrolases"/>
    <property type="match status" value="1"/>
</dbReference>
<dbReference type="PANTHER" id="PTHR10039">
    <property type="entry name" value="AMELOGENIN"/>
    <property type="match status" value="1"/>
</dbReference>
<dbReference type="Pfam" id="PF25053">
    <property type="entry name" value="DUF7791"/>
    <property type="match status" value="1"/>
</dbReference>
<evidence type="ECO:0008006" key="6">
    <source>
        <dbReference type="Google" id="ProtNLM"/>
    </source>
</evidence>
<comment type="caution">
    <text evidence="4">The sequence shown here is derived from an EMBL/GenBank/DDBJ whole genome shotgun (WGS) entry which is preliminary data.</text>
</comment>
<dbReference type="InterPro" id="IPR056884">
    <property type="entry name" value="NPHP3-like_N"/>
</dbReference>
<proteinExistence type="predicted"/>
<evidence type="ECO:0000313" key="5">
    <source>
        <dbReference type="Proteomes" id="UP001321760"/>
    </source>
</evidence>
<dbReference type="PANTHER" id="PTHR10039:SF5">
    <property type="entry name" value="NACHT DOMAIN-CONTAINING PROTEIN"/>
    <property type="match status" value="1"/>
</dbReference>
<name>A0AAV9GUE8_9PEZI</name>
<keyword evidence="5" id="KW-1185">Reference proteome</keyword>
<evidence type="ECO:0000259" key="2">
    <source>
        <dbReference type="Pfam" id="PF24883"/>
    </source>
</evidence>
<dbReference type="InterPro" id="IPR027417">
    <property type="entry name" value="P-loop_NTPase"/>
</dbReference>
<evidence type="ECO:0000256" key="1">
    <source>
        <dbReference type="ARBA" id="ARBA00022737"/>
    </source>
</evidence>
<sequence>MDPLSTLSIVAGIVQFVDFGARLFTHTHELYRSASGQTRQIANLQDISTDLSQLAQNIGQHADSLKASTPTKDSSEDILWRICVQCQDVSTALQDAIEQLGPQQCHEFWFGKGFGRGLKGTLSQRRRETWRDIASAGWCPRSNRPDSRNNQNTESLLELLERKSSTSKSQSAFIETTDEAHPSADVEHSDNFCTEAISKSLHFTGADSRQNAIPKAYQETYEWVFEEPSTDRQGTPASQSGFKQWLSGDSDDIYWITGKPGAGKSTMMKFIVEHPSLKQYLGQWSADSGRPVMLASFYFWNAGPVSMQKSQEGLLRQLLAQCLQQLPTLAARACPRRWALVKILGRGAAQRAPAWSWEELTESFSIISLMLGDSFNMALFVDGLDEFHGQHTKLLSFIKLIHSRPGTKVCVSSRPWNVFLDAFGCNPKLRMEEITADDITLFINGEFLKTPAFRELRTALPAEAATLIDKIAQKAQGVFLWVSIVVLLIREGLSNGDSLNNLQQVLDSLPTDLSELYHSIWNRVPKRYLGHASSLFRIHACSTRPLDAVVFWLADEDSALKENINDLTDDDISNIESRKRREHITQTMTRRLNSRTSGLLEISKDGTVDYLHRTVRDWIDTIWPDVCAKSPPNFDPHLQLLKALTVESSRTAIWAYASAGMPSIFWTRVGVCFYHAAKVIDCPANLTLFVNIMDRLDTDLGVISTTYPYLYRNFAPGDLAQCHWSTTQYTMTNGSKRNSFVGLAAQFAVLPYVRHKVSANLKLLRHDPEELSILSCAVLGFNHFSRPDVADTAVMEYGEGEGESWANRLELVKFLLSKGSLKSGGKNGVVRDQDVFEEVKKRVEMFQCVASEDVRPQAEEASWNPEGFDTVPLGGLEHLGCPHELQNPLRREHGVTKASILRKASHEAQLLRITQPRGF</sequence>
<feature type="domain" description="Nephrocystin 3-like N-terminal" evidence="2">
    <location>
        <begin position="239"/>
        <end position="414"/>
    </location>
</feature>
<dbReference type="Proteomes" id="UP001321760">
    <property type="component" value="Unassembled WGS sequence"/>
</dbReference>
<dbReference type="SUPFAM" id="SSF52540">
    <property type="entry name" value="P-loop containing nucleoside triphosphate hydrolases"/>
    <property type="match status" value="1"/>
</dbReference>
<dbReference type="EMBL" id="MU865929">
    <property type="protein sequence ID" value="KAK4451291.1"/>
    <property type="molecule type" value="Genomic_DNA"/>
</dbReference>
<evidence type="ECO:0000259" key="3">
    <source>
        <dbReference type="Pfam" id="PF25053"/>
    </source>
</evidence>
<evidence type="ECO:0000313" key="4">
    <source>
        <dbReference type="EMBL" id="KAK4451291.1"/>
    </source>
</evidence>
<protein>
    <recommendedName>
        <fullName evidence="6">NACHT domain-containing protein</fullName>
    </recommendedName>
</protein>
<dbReference type="Pfam" id="PF24883">
    <property type="entry name" value="NPHP3_N"/>
    <property type="match status" value="1"/>
</dbReference>
<reference evidence="4" key="1">
    <citation type="journal article" date="2023" name="Mol. Phylogenet. Evol.">
        <title>Genome-scale phylogeny and comparative genomics of the fungal order Sordariales.</title>
        <authorList>
            <person name="Hensen N."/>
            <person name="Bonometti L."/>
            <person name="Westerberg I."/>
            <person name="Brannstrom I.O."/>
            <person name="Guillou S."/>
            <person name="Cros-Aarteil S."/>
            <person name="Calhoun S."/>
            <person name="Haridas S."/>
            <person name="Kuo A."/>
            <person name="Mondo S."/>
            <person name="Pangilinan J."/>
            <person name="Riley R."/>
            <person name="LaButti K."/>
            <person name="Andreopoulos B."/>
            <person name="Lipzen A."/>
            <person name="Chen C."/>
            <person name="Yan M."/>
            <person name="Daum C."/>
            <person name="Ng V."/>
            <person name="Clum A."/>
            <person name="Steindorff A."/>
            <person name="Ohm R.A."/>
            <person name="Martin F."/>
            <person name="Silar P."/>
            <person name="Natvig D.O."/>
            <person name="Lalanne C."/>
            <person name="Gautier V."/>
            <person name="Ament-Velasquez S.L."/>
            <person name="Kruys A."/>
            <person name="Hutchinson M.I."/>
            <person name="Powell A.J."/>
            <person name="Barry K."/>
            <person name="Miller A.N."/>
            <person name="Grigoriev I.V."/>
            <person name="Debuchy R."/>
            <person name="Gladieux P."/>
            <person name="Hiltunen Thoren M."/>
            <person name="Johannesson H."/>
        </authorList>
    </citation>
    <scope>NUCLEOTIDE SEQUENCE</scope>
    <source>
        <strain evidence="4">PSN243</strain>
    </source>
</reference>
<dbReference type="InterPro" id="IPR056693">
    <property type="entry name" value="DUF7791"/>
</dbReference>
<dbReference type="AlphaFoldDB" id="A0AAV9GUE8"/>
<reference evidence="4" key="2">
    <citation type="submission" date="2023-05" db="EMBL/GenBank/DDBJ databases">
        <authorList>
            <consortium name="Lawrence Berkeley National Laboratory"/>
            <person name="Steindorff A."/>
            <person name="Hensen N."/>
            <person name="Bonometti L."/>
            <person name="Westerberg I."/>
            <person name="Brannstrom I.O."/>
            <person name="Guillou S."/>
            <person name="Cros-Aarteil S."/>
            <person name="Calhoun S."/>
            <person name="Haridas S."/>
            <person name="Kuo A."/>
            <person name="Mondo S."/>
            <person name="Pangilinan J."/>
            <person name="Riley R."/>
            <person name="Labutti K."/>
            <person name="Andreopoulos B."/>
            <person name="Lipzen A."/>
            <person name="Chen C."/>
            <person name="Yanf M."/>
            <person name="Daum C."/>
            <person name="Ng V."/>
            <person name="Clum A."/>
            <person name="Ohm R."/>
            <person name="Martin F."/>
            <person name="Silar P."/>
            <person name="Natvig D."/>
            <person name="Lalanne C."/>
            <person name="Gautier V."/>
            <person name="Ament-Velasquez S.L."/>
            <person name="Kruys A."/>
            <person name="Hutchinson M.I."/>
            <person name="Powell A.J."/>
            <person name="Barry K."/>
            <person name="Miller A.N."/>
            <person name="Grigoriev I.V."/>
            <person name="Debuchy R."/>
            <person name="Gladieux P."/>
            <person name="Thoren M.H."/>
            <person name="Johannesson H."/>
        </authorList>
    </citation>
    <scope>NUCLEOTIDE SEQUENCE</scope>
    <source>
        <strain evidence="4">PSN243</strain>
    </source>
</reference>
<accession>A0AAV9GUE8</accession>
<gene>
    <name evidence="4" type="ORF">QBC34DRAFT_424142</name>
</gene>